<dbReference type="OrthoDB" id="197041at2"/>
<gene>
    <name evidence="2" type="ORF">E3T23_01815</name>
</gene>
<name>A0A4R8XVJ2_9MICO</name>
<reference evidence="2 3" key="1">
    <citation type="submission" date="2019-03" db="EMBL/GenBank/DDBJ databases">
        <title>Genomics of glacier-inhabiting Cryobacterium strains.</title>
        <authorList>
            <person name="Liu Q."/>
            <person name="Xin Y.-H."/>
        </authorList>
    </citation>
    <scope>NUCLEOTIDE SEQUENCE [LARGE SCALE GENOMIC DNA]</scope>
    <source>
        <strain evidence="2 3">TMT2-48-2</strain>
    </source>
</reference>
<dbReference type="AlphaFoldDB" id="A0A4R8XVJ2"/>
<dbReference type="Pfam" id="PF12728">
    <property type="entry name" value="HTH_17"/>
    <property type="match status" value="1"/>
</dbReference>
<evidence type="ECO:0000313" key="2">
    <source>
        <dbReference type="EMBL" id="TFC83722.1"/>
    </source>
</evidence>
<dbReference type="SUPFAM" id="SSF46955">
    <property type="entry name" value="Putative DNA-binding domain"/>
    <property type="match status" value="1"/>
</dbReference>
<dbReference type="EMBL" id="SOGN01000010">
    <property type="protein sequence ID" value="TFC83722.1"/>
    <property type="molecule type" value="Genomic_DNA"/>
</dbReference>
<accession>A0A4R8XVJ2</accession>
<proteinExistence type="predicted"/>
<evidence type="ECO:0000259" key="1">
    <source>
        <dbReference type="Pfam" id="PF12728"/>
    </source>
</evidence>
<sequence>MKLTSNNSTHLPALFDVAGAATYLGVTEHFVRRLRRERRVPYIKLGHFVRFDRADLDSFISEGRVERGDFARA</sequence>
<keyword evidence="3" id="KW-1185">Reference proteome</keyword>
<organism evidence="2 3">
    <name type="scientific">Cryobacterium cheniae</name>
    <dbReference type="NCBI Taxonomy" id="1259262"/>
    <lineage>
        <taxon>Bacteria</taxon>
        <taxon>Bacillati</taxon>
        <taxon>Actinomycetota</taxon>
        <taxon>Actinomycetes</taxon>
        <taxon>Micrococcales</taxon>
        <taxon>Microbacteriaceae</taxon>
        <taxon>Cryobacterium</taxon>
    </lineage>
</organism>
<dbReference type="InterPro" id="IPR009061">
    <property type="entry name" value="DNA-bd_dom_put_sf"/>
</dbReference>
<dbReference type="NCBIfam" id="TIGR01764">
    <property type="entry name" value="excise"/>
    <property type="match status" value="1"/>
</dbReference>
<evidence type="ECO:0000313" key="3">
    <source>
        <dbReference type="Proteomes" id="UP000298433"/>
    </source>
</evidence>
<feature type="domain" description="Helix-turn-helix" evidence="1">
    <location>
        <begin position="15"/>
        <end position="63"/>
    </location>
</feature>
<dbReference type="InterPro" id="IPR010093">
    <property type="entry name" value="SinI_DNA-bd"/>
</dbReference>
<dbReference type="RefSeq" id="WP_134368712.1">
    <property type="nucleotide sequence ID" value="NZ_SOGN01000010.1"/>
</dbReference>
<dbReference type="GO" id="GO:0003677">
    <property type="term" value="F:DNA binding"/>
    <property type="evidence" value="ECO:0007669"/>
    <property type="project" value="UniProtKB-KW"/>
</dbReference>
<comment type="caution">
    <text evidence="2">The sequence shown here is derived from an EMBL/GenBank/DDBJ whole genome shotgun (WGS) entry which is preliminary data.</text>
</comment>
<dbReference type="InterPro" id="IPR041657">
    <property type="entry name" value="HTH_17"/>
</dbReference>
<keyword evidence="2" id="KW-0238">DNA-binding</keyword>
<dbReference type="Proteomes" id="UP000298433">
    <property type="component" value="Unassembled WGS sequence"/>
</dbReference>
<protein>
    <submittedName>
        <fullName evidence="2">DNA-binding protein</fullName>
    </submittedName>
</protein>